<accession>A0A1M6U3T9</accession>
<evidence type="ECO:0000313" key="2">
    <source>
        <dbReference type="Proteomes" id="UP000184130"/>
    </source>
</evidence>
<dbReference type="Proteomes" id="UP000184130">
    <property type="component" value="Unassembled WGS sequence"/>
</dbReference>
<proteinExistence type="predicted"/>
<dbReference type="EMBL" id="FRBD01000008">
    <property type="protein sequence ID" value="SHK63955.1"/>
    <property type="molecule type" value="Genomic_DNA"/>
</dbReference>
<gene>
    <name evidence="1" type="ORF">SAMN05216463_1086</name>
</gene>
<protein>
    <submittedName>
        <fullName evidence="1">Uncharacterized protein</fullName>
    </submittedName>
</protein>
<sequence>MWVRRVHRCRGFGIQSPTDYSFVRYVINEHWPYYAYDELYSSDWLEEKLGRLYFRLANWRQPDQMIADEYQPYWQAGCKKTSFSADIEKVELARVTIEDHDQWEKLLAKCDRQSVVVVEGIWRDWDRWQMIENDERTSITYDLYYCGIVMFDKSRYKHNYLINF</sequence>
<organism evidence="1 2">
    <name type="scientific">Xylanibacter ruminicola</name>
    <name type="common">Prevotella ruminicola</name>
    <dbReference type="NCBI Taxonomy" id="839"/>
    <lineage>
        <taxon>Bacteria</taxon>
        <taxon>Pseudomonadati</taxon>
        <taxon>Bacteroidota</taxon>
        <taxon>Bacteroidia</taxon>
        <taxon>Bacteroidales</taxon>
        <taxon>Prevotellaceae</taxon>
        <taxon>Xylanibacter</taxon>
    </lineage>
</organism>
<reference evidence="1 2" key="1">
    <citation type="submission" date="2016-11" db="EMBL/GenBank/DDBJ databases">
        <authorList>
            <person name="Jaros S."/>
            <person name="Januszkiewicz K."/>
            <person name="Wedrychowicz H."/>
        </authorList>
    </citation>
    <scope>NUCLEOTIDE SEQUENCE [LARGE SCALE GENOMIC DNA]</scope>
    <source>
        <strain evidence="1 2">KHT3</strain>
    </source>
</reference>
<name>A0A1M6U3T9_XYLRU</name>
<dbReference type="AlphaFoldDB" id="A0A1M6U3T9"/>
<evidence type="ECO:0000313" key="1">
    <source>
        <dbReference type="EMBL" id="SHK63955.1"/>
    </source>
</evidence>